<comment type="caution">
    <text evidence="12">The sequence shown here is derived from an EMBL/GenBank/DDBJ whole genome shotgun (WGS) entry which is preliminary data.</text>
</comment>
<dbReference type="GO" id="GO:0006566">
    <property type="term" value="P:threonine metabolic process"/>
    <property type="evidence" value="ECO:0007669"/>
    <property type="project" value="UniProtKB-ARBA"/>
</dbReference>
<dbReference type="SUPFAM" id="SSF51735">
    <property type="entry name" value="NAD(P)-binding Rossmann-fold domains"/>
    <property type="match status" value="1"/>
</dbReference>
<dbReference type="InterPro" id="IPR045306">
    <property type="entry name" value="SDH-like"/>
</dbReference>
<dbReference type="Gene3D" id="3.90.180.10">
    <property type="entry name" value="Medium-chain alcohol dehydrogenases, catalytic domain"/>
    <property type="match status" value="1"/>
</dbReference>
<comment type="catalytic activity">
    <reaction evidence="7">
        <text>L-threonine + NAD(+) = (2S)-2-amino-3-oxobutanoate + NADH + H(+)</text>
        <dbReference type="Rhea" id="RHEA:13161"/>
        <dbReference type="ChEBI" id="CHEBI:15378"/>
        <dbReference type="ChEBI" id="CHEBI:57540"/>
        <dbReference type="ChEBI" id="CHEBI:57926"/>
        <dbReference type="ChEBI" id="CHEBI:57945"/>
        <dbReference type="ChEBI" id="CHEBI:78948"/>
        <dbReference type="EC" id="1.1.1.103"/>
    </reaction>
</comment>
<dbReference type="Gene3D" id="3.40.50.720">
    <property type="entry name" value="NAD(P)-binding Rossmann-like Domain"/>
    <property type="match status" value="1"/>
</dbReference>
<dbReference type="GO" id="GO:0016597">
    <property type="term" value="F:amino acid binding"/>
    <property type="evidence" value="ECO:0007669"/>
    <property type="project" value="UniProtKB-ARBA"/>
</dbReference>
<dbReference type="AlphaFoldDB" id="A0ABD5UVG3"/>
<gene>
    <name evidence="12" type="ORF">ACFQE9_03980</name>
</gene>
<keyword evidence="6" id="KW-0520">NAD</keyword>
<organism evidence="12 13">
    <name type="scientific">Halopenitus salinus</name>
    <dbReference type="NCBI Taxonomy" id="1198295"/>
    <lineage>
        <taxon>Archaea</taxon>
        <taxon>Methanobacteriati</taxon>
        <taxon>Methanobacteriota</taxon>
        <taxon>Stenosarchaea group</taxon>
        <taxon>Halobacteria</taxon>
        <taxon>Halobacteriales</taxon>
        <taxon>Haloferacaceae</taxon>
        <taxon>Halopenitus</taxon>
    </lineage>
</organism>
<evidence type="ECO:0000259" key="11">
    <source>
        <dbReference type="SMART" id="SM00829"/>
    </source>
</evidence>
<evidence type="ECO:0000313" key="12">
    <source>
        <dbReference type="EMBL" id="MFC6891778.1"/>
    </source>
</evidence>
<keyword evidence="5" id="KW-0560">Oxidoreductase</keyword>
<proteinExistence type="inferred from homology"/>
<dbReference type="GO" id="GO:0046872">
    <property type="term" value="F:metal ion binding"/>
    <property type="evidence" value="ECO:0007669"/>
    <property type="project" value="UniProtKB-KW"/>
</dbReference>
<evidence type="ECO:0000256" key="3">
    <source>
        <dbReference type="ARBA" id="ARBA00022723"/>
    </source>
</evidence>
<evidence type="ECO:0000256" key="4">
    <source>
        <dbReference type="ARBA" id="ARBA00022833"/>
    </source>
</evidence>
<evidence type="ECO:0000256" key="7">
    <source>
        <dbReference type="ARBA" id="ARBA00050613"/>
    </source>
</evidence>
<dbReference type="GO" id="GO:0070403">
    <property type="term" value="F:NAD+ binding"/>
    <property type="evidence" value="ECO:0007669"/>
    <property type="project" value="UniProtKB-ARBA"/>
</dbReference>
<dbReference type="Proteomes" id="UP001596296">
    <property type="component" value="Unassembled WGS sequence"/>
</dbReference>
<reference evidence="12 13" key="1">
    <citation type="journal article" date="2019" name="Int. J. Syst. Evol. Microbiol.">
        <title>The Global Catalogue of Microorganisms (GCM) 10K type strain sequencing project: providing services to taxonomists for standard genome sequencing and annotation.</title>
        <authorList>
            <consortium name="The Broad Institute Genomics Platform"/>
            <consortium name="The Broad Institute Genome Sequencing Center for Infectious Disease"/>
            <person name="Wu L."/>
            <person name="Ma J."/>
        </authorList>
    </citation>
    <scope>NUCLEOTIDE SEQUENCE [LARGE SCALE GENOMIC DNA]</scope>
    <source>
        <strain evidence="12 13">SKJ47</strain>
    </source>
</reference>
<protein>
    <recommendedName>
        <fullName evidence="9">L-threonine 3-dehydrogenase</fullName>
        <ecNumber evidence="9">1.1.1.103</ecNumber>
    </recommendedName>
</protein>
<dbReference type="GO" id="GO:0008743">
    <property type="term" value="F:L-threonine 3-dehydrogenase activity"/>
    <property type="evidence" value="ECO:0007669"/>
    <property type="project" value="UniProtKB-EC"/>
</dbReference>
<keyword evidence="3 10" id="KW-0479">Metal-binding</keyword>
<dbReference type="EC" id="1.1.1.103" evidence="9"/>
<dbReference type="CDD" id="cd05285">
    <property type="entry name" value="sorbitol_DH"/>
    <property type="match status" value="1"/>
</dbReference>
<comment type="cofactor">
    <cofactor evidence="1 10">
        <name>Zn(2+)</name>
        <dbReference type="ChEBI" id="CHEBI:29105"/>
    </cofactor>
</comment>
<dbReference type="InterPro" id="IPR013154">
    <property type="entry name" value="ADH-like_N"/>
</dbReference>
<dbReference type="InterPro" id="IPR002328">
    <property type="entry name" value="ADH_Zn_CS"/>
</dbReference>
<dbReference type="Pfam" id="PF00107">
    <property type="entry name" value="ADH_zinc_N"/>
    <property type="match status" value="1"/>
</dbReference>
<evidence type="ECO:0000256" key="8">
    <source>
        <dbReference type="ARBA" id="ARBA00060557"/>
    </source>
</evidence>
<dbReference type="FunFam" id="3.40.50.720:FF:000068">
    <property type="entry name" value="Sorbitol dehydrogenase"/>
    <property type="match status" value="1"/>
</dbReference>
<evidence type="ECO:0000313" key="13">
    <source>
        <dbReference type="Proteomes" id="UP001596296"/>
    </source>
</evidence>
<evidence type="ECO:0000256" key="1">
    <source>
        <dbReference type="ARBA" id="ARBA00001947"/>
    </source>
</evidence>
<keyword evidence="4 10" id="KW-0862">Zinc</keyword>
<evidence type="ECO:0000256" key="10">
    <source>
        <dbReference type="RuleBase" id="RU361277"/>
    </source>
</evidence>
<comment type="similarity">
    <text evidence="2 10">Belongs to the zinc-containing alcohol dehydrogenase family.</text>
</comment>
<dbReference type="PANTHER" id="PTHR43161">
    <property type="entry name" value="SORBITOL DEHYDROGENASE"/>
    <property type="match status" value="1"/>
</dbReference>
<evidence type="ECO:0000256" key="5">
    <source>
        <dbReference type="ARBA" id="ARBA00023002"/>
    </source>
</evidence>
<dbReference type="GO" id="GO:0051289">
    <property type="term" value="P:protein homotetramerization"/>
    <property type="evidence" value="ECO:0007669"/>
    <property type="project" value="UniProtKB-ARBA"/>
</dbReference>
<accession>A0ABD5UVG3</accession>
<dbReference type="InterPro" id="IPR036291">
    <property type="entry name" value="NAD(P)-bd_dom_sf"/>
</dbReference>
<dbReference type="SMART" id="SM00829">
    <property type="entry name" value="PKS_ER"/>
    <property type="match status" value="1"/>
</dbReference>
<evidence type="ECO:0000256" key="6">
    <source>
        <dbReference type="ARBA" id="ARBA00023027"/>
    </source>
</evidence>
<dbReference type="InterPro" id="IPR013149">
    <property type="entry name" value="ADH-like_C"/>
</dbReference>
<comment type="pathway">
    <text evidence="8">Amino-acid degradation; L-threonine degradation via oxydo-reductase pathway; glycine from L-threonine: step 1/2.</text>
</comment>
<dbReference type="SUPFAM" id="SSF50129">
    <property type="entry name" value="GroES-like"/>
    <property type="match status" value="1"/>
</dbReference>
<name>A0ABD5UVG3_9EURY</name>
<feature type="domain" description="Enoyl reductase (ER)" evidence="11">
    <location>
        <begin position="10"/>
        <end position="334"/>
    </location>
</feature>
<dbReference type="EMBL" id="JBHSXL010000003">
    <property type="protein sequence ID" value="MFC6891778.1"/>
    <property type="molecule type" value="Genomic_DNA"/>
</dbReference>
<dbReference type="RefSeq" id="WP_379740658.1">
    <property type="nucleotide sequence ID" value="NZ_JBHSVN010000001.1"/>
</dbReference>
<evidence type="ECO:0000256" key="9">
    <source>
        <dbReference type="ARBA" id="ARBA00066604"/>
    </source>
</evidence>
<keyword evidence="13" id="KW-1185">Reference proteome</keyword>
<dbReference type="InterPro" id="IPR011032">
    <property type="entry name" value="GroES-like_sf"/>
</dbReference>
<sequence>MRAAELVDAGDVRLRDVDRPEPASDEVLVEITDVGICGSDLHWYEHGRMGDRIVEEPLVLGHESAGRIAEVGSDVEGFSSGDRVAVEPGVPCRRCEYCRTGRYNLCPDVSFMATPGTDGAFREYVAWPADFVHPLPDSVSTRDGALCEPISVGLQAVDRGEVDVGDSVLVVGAGPIGTLAMACARAAGASEIAVTDIVDSKLERARSFGADHAIDGRAGDVAERVRDHLDGGADVVIEASGARPAVETALDSVARDGIVVLVGLAPDAEVPVSTYDLVRGQIDVRGSYRFANQYDDAIALLEDGRIDVGALVDFADPLSEIGEALERASDPAILKGMVSVGEE</sequence>
<dbReference type="PANTHER" id="PTHR43161:SF9">
    <property type="entry name" value="SORBITOL DEHYDROGENASE"/>
    <property type="match status" value="1"/>
</dbReference>
<dbReference type="PROSITE" id="PS00059">
    <property type="entry name" value="ADH_ZINC"/>
    <property type="match status" value="1"/>
</dbReference>
<evidence type="ECO:0000256" key="2">
    <source>
        <dbReference type="ARBA" id="ARBA00008072"/>
    </source>
</evidence>
<dbReference type="InterPro" id="IPR020843">
    <property type="entry name" value="ER"/>
</dbReference>
<dbReference type="Pfam" id="PF08240">
    <property type="entry name" value="ADH_N"/>
    <property type="match status" value="1"/>
</dbReference>